<proteinExistence type="predicted"/>
<dbReference type="EMBL" id="JAHLQT010014756">
    <property type="protein sequence ID" value="KAG7170228.1"/>
    <property type="molecule type" value="Genomic_DNA"/>
</dbReference>
<protein>
    <submittedName>
        <fullName evidence="3">Uncharacterized protein</fullName>
    </submittedName>
</protein>
<sequence>MARYLNYLAWPWLLALCFSLTVAQYGNYGGGGGGGDRQIGRPPHIDNEQGYIGGDNAPRPGSVILTT</sequence>
<reference evidence="3" key="1">
    <citation type="journal article" date="2021" name="Sci. Adv.">
        <title>The American lobster genome reveals insights on longevity, neural, and immune adaptations.</title>
        <authorList>
            <person name="Polinski J.M."/>
            <person name="Zimin A.V."/>
            <person name="Clark K.F."/>
            <person name="Kohn A.B."/>
            <person name="Sadowski N."/>
            <person name="Timp W."/>
            <person name="Ptitsyn A."/>
            <person name="Khanna P."/>
            <person name="Romanova D.Y."/>
            <person name="Williams P."/>
            <person name="Greenwood S.J."/>
            <person name="Moroz L.L."/>
            <person name="Walt D.R."/>
            <person name="Bodnar A.G."/>
        </authorList>
    </citation>
    <scope>NUCLEOTIDE SEQUENCE</scope>
    <source>
        <strain evidence="3">GMGI-L3</strain>
    </source>
</reference>
<evidence type="ECO:0000313" key="4">
    <source>
        <dbReference type="Proteomes" id="UP000747542"/>
    </source>
</evidence>
<feature type="non-terminal residue" evidence="3">
    <location>
        <position position="67"/>
    </location>
</feature>
<evidence type="ECO:0000256" key="1">
    <source>
        <dbReference type="SAM" id="MobiDB-lite"/>
    </source>
</evidence>
<feature type="region of interest" description="Disordered" evidence="1">
    <location>
        <begin position="32"/>
        <end position="67"/>
    </location>
</feature>
<dbReference type="AlphaFoldDB" id="A0A8J5MZY8"/>
<evidence type="ECO:0000313" key="3">
    <source>
        <dbReference type="EMBL" id="KAG7170228.1"/>
    </source>
</evidence>
<feature type="signal peptide" evidence="2">
    <location>
        <begin position="1"/>
        <end position="23"/>
    </location>
</feature>
<name>A0A8J5MZY8_HOMAM</name>
<keyword evidence="2" id="KW-0732">Signal</keyword>
<evidence type="ECO:0000256" key="2">
    <source>
        <dbReference type="SAM" id="SignalP"/>
    </source>
</evidence>
<dbReference type="Proteomes" id="UP000747542">
    <property type="component" value="Unassembled WGS sequence"/>
</dbReference>
<accession>A0A8J5MZY8</accession>
<keyword evidence="4" id="KW-1185">Reference proteome</keyword>
<feature type="chain" id="PRO_5035253902" evidence="2">
    <location>
        <begin position="24"/>
        <end position="67"/>
    </location>
</feature>
<comment type="caution">
    <text evidence="3">The sequence shown here is derived from an EMBL/GenBank/DDBJ whole genome shotgun (WGS) entry which is preliminary data.</text>
</comment>
<gene>
    <name evidence="3" type="ORF">Hamer_G031171</name>
</gene>
<organism evidence="3 4">
    <name type="scientific">Homarus americanus</name>
    <name type="common">American lobster</name>
    <dbReference type="NCBI Taxonomy" id="6706"/>
    <lineage>
        <taxon>Eukaryota</taxon>
        <taxon>Metazoa</taxon>
        <taxon>Ecdysozoa</taxon>
        <taxon>Arthropoda</taxon>
        <taxon>Crustacea</taxon>
        <taxon>Multicrustacea</taxon>
        <taxon>Malacostraca</taxon>
        <taxon>Eumalacostraca</taxon>
        <taxon>Eucarida</taxon>
        <taxon>Decapoda</taxon>
        <taxon>Pleocyemata</taxon>
        <taxon>Astacidea</taxon>
        <taxon>Nephropoidea</taxon>
        <taxon>Nephropidae</taxon>
        <taxon>Homarus</taxon>
    </lineage>
</organism>